<accession>A0ABD0TZ46</accession>
<proteinExistence type="predicted"/>
<organism evidence="2 3">
    <name type="scientific">Dendrobium thyrsiflorum</name>
    <name type="common">Pinecone-like raceme dendrobium</name>
    <name type="synonym">Orchid</name>
    <dbReference type="NCBI Taxonomy" id="117978"/>
    <lineage>
        <taxon>Eukaryota</taxon>
        <taxon>Viridiplantae</taxon>
        <taxon>Streptophyta</taxon>
        <taxon>Embryophyta</taxon>
        <taxon>Tracheophyta</taxon>
        <taxon>Spermatophyta</taxon>
        <taxon>Magnoliopsida</taxon>
        <taxon>Liliopsida</taxon>
        <taxon>Asparagales</taxon>
        <taxon>Orchidaceae</taxon>
        <taxon>Epidendroideae</taxon>
        <taxon>Malaxideae</taxon>
        <taxon>Dendrobiinae</taxon>
        <taxon>Dendrobium</taxon>
    </lineage>
</organism>
<dbReference type="EMBL" id="JANQDX010000019">
    <property type="protein sequence ID" value="KAL0904813.1"/>
    <property type="molecule type" value="Genomic_DNA"/>
</dbReference>
<comment type="caution">
    <text evidence="2">The sequence shown here is derived from an EMBL/GenBank/DDBJ whole genome shotgun (WGS) entry which is preliminary data.</text>
</comment>
<name>A0ABD0TZ46_DENTH</name>
<dbReference type="Proteomes" id="UP001552299">
    <property type="component" value="Unassembled WGS sequence"/>
</dbReference>
<dbReference type="AlphaFoldDB" id="A0ABD0TZ46"/>
<reference evidence="2 3" key="1">
    <citation type="journal article" date="2024" name="Plant Biotechnol. J.">
        <title>Dendrobium thyrsiflorum genome and its molecular insights into genes involved in important horticultural traits.</title>
        <authorList>
            <person name="Chen B."/>
            <person name="Wang J.Y."/>
            <person name="Zheng P.J."/>
            <person name="Li K.L."/>
            <person name="Liang Y.M."/>
            <person name="Chen X.F."/>
            <person name="Zhang C."/>
            <person name="Zhao X."/>
            <person name="He X."/>
            <person name="Zhang G.Q."/>
            <person name="Liu Z.J."/>
            <person name="Xu Q."/>
        </authorList>
    </citation>
    <scope>NUCLEOTIDE SEQUENCE [LARGE SCALE GENOMIC DNA]</scope>
    <source>
        <strain evidence="2">GZMU011</strain>
    </source>
</reference>
<keyword evidence="1" id="KW-1133">Transmembrane helix</keyword>
<keyword evidence="3" id="KW-1185">Reference proteome</keyword>
<evidence type="ECO:0000313" key="3">
    <source>
        <dbReference type="Proteomes" id="UP001552299"/>
    </source>
</evidence>
<gene>
    <name evidence="2" type="ORF">M5K25_026967</name>
</gene>
<feature type="transmembrane region" description="Helical" evidence="1">
    <location>
        <begin position="550"/>
        <end position="570"/>
    </location>
</feature>
<sequence>MELENGCWEIWNWKGFVFKIGKFTILHLKRMVGEWMIDPIKIPWFRHPGPSWSLVYLVRGGSRPNLTEGSLSAAMGFNVIGEHTGVGHNHNIVMPFGGGSPGSEGPDAIWRQNRRLEDTYHVLTSKRLFENGSYIFSSESAIVASGDSSADSESPPRFTCSICDAKSGSDSSSSGKYRSSSELQSIDNTIIQASGASFLTYFSFMEVLGTTEMTRHTSVWRKSASPPSSVSPILSPDIKSGSLMEFWFSRLRGAGLAERVMYLITDSSLFLLSRARSAIVIFSVPLANLFTNIDSNSAKVFTESLGSSAYHSKAVAVKLLTNCRKTNASFPPVALNCAKCYLGLLLPLPLKAWNFGTEYPFGDNSFELCNCHRLGVAGYILWSGLTSVHESLSGGATVSPVPDLVGRFLQLAGCDQSWFLPLEGSANDGIPWRTPQGVDHHGGCHHGLSLEPISGAAAYSSSKEWIWDMELENGCWEIWNWKRFVFKIGKFTILNLKRMVGEWMIDPIKIPWFRHPGPSWSLVYLVRGGSRPNLTEGSSSAAMGCFVQGYLVDLGWIGLCAISIISYYFISQGFNAIGEHTGAGHNHNIVMSFGGGSPDSEGPES</sequence>
<keyword evidence="1" id="KW-0812">Transmembrane</keyword>
<evidence type="ECO:0000256" key="1">
    <source>
        <dbReference type="SAM" id="Phobius"/>
    </source>
</evidence>
<evidence type="ECO:0000313" key="2">
    <source>
        <dbReference type="EMBL" id="KAL0904813.1"/>
    </source>
</evidence>
<keyword evidence="1" id="KW-0472">Membrane</keyword>
<protein>
    <submittedName>
        <fullName evidence="2">Uncharacterized protein</fullName>
    </submittedName>
</protein>